<comment type="caution">
    <text evidence="10">The sequence shown here is derived from an EMBL/GenBank/DDBJ whole genome shotgun (WGS) entry which is preliminary data.</text>
</comment>
<feature type="transmembrane region" description="Helical" evidence="8">
    <location>
        <begin position="156"/>
        <end position="178"/>
    </location>
</feature>
<evidence type="ECO:0000256" key="8">
    <source>
        <dbReference type="SAM" id="Phobius"/>
    </source>
</evidence>
<evidence type="ECO:0000256" key="7">
    <source>
        <dbReference type="SAM" id="Coils"/>
    </source>
</evidence>
<dbReference type="Pfam" id="PF01618">
    <property type="entry name" value="MotA_ExbB"/>
    <property type="match status" value="1"/>
</dbReference>
<accession>A0ABW4MHZ2</accession>
<evidence type="ECO:0000259" key="9">
    <source>
        <dbReference type="Pfam" id="PF01618"/>
    </source>
</evidence>
<evidence type="ECO:0000256" key="1">
    <source>
        <dbReference type="ARBA" id="ARBA00004651"/>
    </source>
</evidence>
<dbReference type="RefSeq" id="WP_388035098.1">
    <property type="nucleotide sequence ID" value="NZ_JBHUEK010000007.1"/>
</dbReference>
<gene>
    <name evidence="10" type="ORF">ACFSFW_03035</name>
</gene>
<dbReference type="Proteomes" id="UP001597227">
    <property type="component" value="Unassembled WGS sequence"/>
</dbReference>
<feature type="coiled-coil region" evidence="7">
    <location>
        <begin position="530"/>
        <end position="587"/>
    </location>
</feature>
<evidence type="ECO:0000256" key="5">
    <source>
        <dbReference type="ARBA" id="ARBA00023136"/>
    </source>
</evidence>
<dbReference type="Gene3D" id="1.20.120.20">
    <property type="entry name" value="Apolipoprotein"/>
    <property type="match status" value="1"/>
</dbReference>
<keyword evidence="7" id="KW-0175">Coiled coil</keyword>
<keyword evidence="6" id="KW-0653">Protein transport</keyword>
<keyword evidence="3 8" id="KW-0812">Transmembrane</keyword>
<comment type="subcellular location">
    <subcellularLocation>
        <location evidence="1">Cell membrane</location>
        <topology evidence="1">Multi-pass membrane protein</topology>
    </subcellularLocation>
    <subcellularLocation>
        <location evidence="6">Membrane</location>
        <topology evidence="6">Multi-pass membrane protein</topology>
    </subcellularLocation>
</comment>
<keyword evidence="2" id="KW-1003">Cell membrane</keyword>
<feature type="transmembrane region" description="Helical" evidence="8">
    <location>
        <begin position="116"/>
        <end position="136"/>
    </location>
</feature>
<evidence type="ECO:0000256" key="3">
    <source>
        <dbReference type="ARBA" id="ARBA00022692"/>
    </source>
</evidence>
<evidence type="ECO:0000256" key="4">
    <source>
        <dbReference type="ARBA" id="ARBA00022989"/>
    </source>
</evidence>
<feature type="domain" description="MotA/TolQ/ExbB proton channel" evidence="9">
    <location>
        <begin position="107"/>
        <end position="177"/>
    </location>
</feature>
<sequence length="608" mass="69141">MVEAILRVFVSEQQAEAVLTSPLIELIFMALFIGFVVAILVHFTLYSKLRRIRNFIRDTNSLEMDPLNRIQADFEQMKQKESVKVETFVQNKISGWRVFNVPVVNLIKIVQMTVSIFILIGVLGTFIGLAMSLGSIDTTGDMLVENVATVLAGIDVAFYTSIAGMGLSLIMTIVTRVANTEFMLTDIMLKTESILEENEQDGMGRLIAVSETIHSSIIELRNSNQESLQSIVNSFKGFQEYTVGLQQSAKDLAKFNEGLTENLKQFSAIFHGVQELTEGFDQGVKKLNQNFDQLFIYFQNMDQRNEKMRSAFTETYKKVAELTADQKETMNHFQQSVVDIREYFSSIAQRQESIYGAFDKMNEQSGHTIKLMKENNLQFERVFGTDVSSKLTDIISSLRDVRNDFKALGNSIGRLPHAIDSINKAQSEYKNLLTYRFDELTQFTHEFNSHLQVHLTNAQAIESYLSEASRSNEQVGMKYMKLLNEINRTIAQMGDSFQYKENQIDTSVNALRDTLSKYVTNLEGTLGEKLDKVSRNMNEYMLEMNEAVKKEFKQIGEITGDVGQRNARQLQQTLGDIGQEFQQLNRQLQSIAQSTVQENSRVRIGTND</sequence>
<dbReference type="EMBL" id="JBHUEK010000007">
    <property type="protein sequence ID" value="MFD1777627.1"/>
    <property type="molecule type" value="Genomic_DNA"/>
</dbReference>
<feature type="transmembrane region" description="Helical" evidence="8">
    <location>
        <begin position="26"/>
        <end position="47"/>
    </location>
</feature>
<evidence type="ECO:0000256" key="2">
    <source>
        <dbReference type="ARBA" id="ARBA00022475"/>
    </source>
</evidence>
<dbReference type="InterPro" id="IPR002898">
    <property type="entry name" value="MotA_ExbB_proton_chnl"/>
</dbReference>
<keyword evidence="11" id="KW-1185">Reference proteome</keyword>
<reference evidence="11" key="1">
    <citation type="journal article" date="2019" name="Int. J. Syst. Evol. Microbiol.">
        <title>The Global Catalogue of Microorganisms (GCM) 10K type strain sequencing project: providing services to taxonomists for standard genome sequencing and annotation.</title>
        <authorList>
            <consortium name="The Broad Institute Genomics Platform"/>
            <consortium name="The Broad Institute Genome Sequencing Center for Infectious Disease"/>
            <person name="Wu L."/>
            <person name="Ma J."/>
        </authorList>
    </citation>
    <scope>NUCLEOTIDE SEQUENCE [LARGE SCALE GENOMIC DNA]</scope>
    <source>
        <strain evidence="11">CCUG 15531</strain>
    </source>
</reference>
<name>A0ABW4MHZ2_9BACI</name>
<protein>
    <submittedName>
        <fullName evidence="10">MotA/TolQ/ExbB proton channel family protein</fullName>
    </submittedName>
</protein>
<keyword evidence="4 8" id="KW-1133">Transmembrane helix</keyword>
<organism evidence="10 11">
    <name type="scientific">Fredinandcohnia salidurans</name>
    <dbReference type="NCBI Taxonomy" id="2595041"/>
    <lineage>
        <taxon>Bacteria</taxon>
        <taxon>Bacillati</taxon>
        <taxon>Bacillota</taxon>
        <taxon>Bacilli</taxon>
        <taxon>Bacillales</taxon>
        <taxon>Bacillaceae</taxon>
        <taxon>Fredinandcohnia</taxon>
    </lineage>
</organism>
<evidence type="ECO:0000256" key="6">
    <source>
        <dbReference type="RuleBase" id="RU004057"/>
    </source>
</evidence>
<keyword evidence="5 8" id="KW-0472">Membrane</keyword>
<keyword evidence="6" id="KW-0813">Transport</keyword>
<evidence type="ECO:0000313" key="10">
    <source>
        <dbReference type="EMBL" id="MFD1777627.1"/>
    </source>
</evidence>
<proteinExistence type="inferred from homology"/>
<dbReference type="SUPFAM" id="SSF58113">
    <property type="entry name" value="Apolipoprotein A-I"/>
    <property type="match status" value="1"/>
</dbReference>
<comment type="similarity">
    <text evidence="6">Belongs to the exbB/tolQ family.</text>
</comment>
<evidence type="ECO:0000313" key="11">
    <source>
        <dbReference type="Proteomes" id="UP001597227"/>
    </source>
</evidence>